<proteinExistence type="inferred from homology"/>
<evidence type="ECO:0000313" key="8">
    <source>
        <dbReference type="Proteomes" id="UP000469325"/>
    </source>
</evidence>
<dbReference type="FunFam" id="3.30.1360.40:FF:000001">
    <property type="entry name" value="Ribosome-recycling factor"/>
    <property type="match status" value="1"/>
</dbReference>
<comment type="subcellular location">
    <subcellularLocation>
        <location evidence="1 5">Cytoplasm</location>
    </subcellularLocation>
</comment>
<dbReference type="NCBIfam" id="TIGR00496">
    <property type="entry name" value="frr"/>
    <property type="match status" value="1"/>
</dbReference>
<dbReference type="Pfam" id="PF01765">
    <property type="entry name" value="RRF"/>
    <property type="match status" value="1"/>
</dbReference>
<sequence>MSEYGDFAKKHMDKCIEGLRHNFAKVRTGRANAHVLDDIKVDYYGQPTPITQLAGVKVPEASMLVVEPWDKTALKAIEKAIESSDLGITPSNDGVSIRLPFPKPTEERRRELAKECSKYGEEAKVAIRNARRDANNKAERDEDLSEDDVARVKKEVQKITDDYVKKVDALLKEKTAEVMEI</sequence>
<dbReference type="GO" id="GO:0006415">
    <property type="term" value="P:translational termination"/>
    <property type="evidence" value="ECO:0007669"/>
    <property type="project" value="UniProtKB-UniRule"/>
</dbReference>
<dbReference type="Proteomes" id="UP000469325">
    <property type="component" value="Unassembled WGS sequence"/>
</dbReference>
<dbReference type="Gene3D" id="1.10.132.20">
    <property type="entry name" value="Ribosome-recycling factor"/>
    <property type="match status" value="1"/>
</dbReference>
<keyword evidence="8" id="KW-1185">Reference proteome</keyword>
<dbReference type="GO" id="GO:0005737">
    <property type="term" value="C:cytoplasm"/>
    <property type="evidence" value="ECO:0007669"/>
    <property type="project" value="UniProtKB-SubCell"/>
</dbReference>
<dbReference type="RefSeq" id="WP_154435881.1">
    <property type="nucleotide sequence ID" value="NZ_VUNC01000007.1"/>
</dbReference>
<dbReference type="HAMAP" id="MF_00040">
    <property type="entry name" value="RRF"/>
    <property type="match status" value="1"/>
</dbReference>
<dbReference type="InterPro" id="IPR023584">
    <property type="entry name" value="Ribosome_recyc_fac_dom"/>
</dbReference>
<comment type="function">
    <text evidence="5">Responsible for the release of ribosomes from messenger RNA at the termination of protein biosynthesis. May increase the efficiency of translation by recycling ribosomes from one round of translation to another.</text>
</comment>
<dbReference type="FunFam" id="1.10.132.20:FF:000001">
    <property type="entry name" value="Ribosome-recycling factor"/>
    <property type="match status" value="1"/>
</dbReference>
<protein>
    <recommendedName>
        <fullName evidence="5">Ribosome-recycling factor</fullName>
        <shortName evidence="5">RRF</shortName>
    </recommendedName>
    <alternativeName>
        <fullName evidence="5">Ribosome-releasing factor</fullName>
    </alternativeName>
</protein>
<evidence type="ECO:0000256" key="5">
    <source>
        <dbReference type="HAMAP-Rule" id="MF_00040"/>
    </source>
</evidence>
<evidence type="ECO:0000256" key="3">
    <source>
        <dbReference type="ARBA" id="ARBA00022490"/>
    </source>
</evidence>
<comment type="similarity">
    <text evidence="2 5">Belongs to the RRF family.</text>
</comment>
<evidence type="ECO:0000256" key="1">
    <source>
        <dbReference type="ARBA" id="ARBA00004496"/>
    </source>
</evidence>
<dbReference type="SUPFAM" id="SSF55194">
    <property type="entry name" value="Ribosome recycling factor, RRF"/>
    <property type="match status" value="1"/>
</dbReference>
<dbReference type="EMBL" id="VUNC01000007">
    <property type="protein sequence ID" value="MST73236.1"/>
    <property type="molecule type" value="Genomic_DNA"/>
</dbReference>
<dbReference type="PANTHER" id="PTHR20982">
    <property type="entry name" value="RIBOSOME RECYCLING FACTOR"/>
    <property type="match status" value="1"/>
</dbReference>
<dbReference type="Gene3D" id="3.30.1360.40">
    <property type="match status" value="1"/>
</dbReference>
<keyword evidence="3 5" id="KW-0963">Cytoplasm</keyword>
<dbReference type="InterPro" id="IPR036191">
    <property type="entry name" value="RRF_sf"/>
</dbReference>
<accession>A0A6N7XT72</accession>
<feature type="domain" description="Ribosome recycling factor" evidence="6">
    <location>
        <begin position="19"/>
        <end position="179"/>
    </location>
</feature>
<evidence type="ECO:0000256" key="2">
    <source>
        <dbReference type="ARBA" id="ARBA00005912"/>
    </source>
</evidence>
<organism evidence="7 8">
    <name type="scientific">Olsenella porci</name>
    <dbReference type="NCBI Taxonomy" id="2652279"/>
    <lineage>
        <taxon>Bacteria</taxon>
        <taxon>Bacillati</taxon>
        <taxon>Actinomycetota</taxon>
        <taxon>Coriobacteriia</taxon>
        <taxon>Coriobacteriales</taxon>
        <taxon>Atopobiaceae</taxon>
        <taxon>Olsenella</taxon>
    </lineage>
</organism>
<gene>
    <name evidence="5" type="primary">frr</name>
    <name evidence="7" type="ORF">FYJ68_08980</name>
</gene>
<dbReference type="CDD" id="cd00520">
    <property type="entry name" value="RRF"/>
    <property type="match status" value="1"/>
</dbReference>
<name>A0A6N7XT72_9ACTN</name>
<keyword evidence="4 5" id="KW-0648">Protein biosynthesis</keyword>
<dbReference type="InterPro" id="IPR002661">
    <property type="entry name" value="Ribosome_recyc_fac"/>
</dbReference>
<evidence type="ECO:0000313" key="7">
    <source>
        <dbReference type="EMBL" id="MST73236.1"/>
    </source>
</evidence>
<dbReference type="PANTHER" id="PTHR20982:SF3">
    <property type="entry name" value="MITOCHONDRIAL RIBOSOME RECYCLING FACTOR PSEUDO 1"/>
    <property type="match status" value="1"/>
</dbReference>
<reference evidence="7 8" key="1">
    <citation type="submission" date="2019-08" db="EMBL/GenBank/DDBJ databases">
        <title>In-depth cultivation of the pig gut microbiome towards novel bacterial diversity and tailored functional studies.</title>
        <authorList>
            <person name="Wylensek D."/>
            <person name="Hitch T.C.A."/>
            <person name="Clavel T."/>
        </authorList>
    </citation>
    <scope>NUCLEOTIDE SEQUENCE [LARGE SCALE GENOMIC DNA]</scope>
    <source>
        <strain evidence="7 8">CA-Schmier-601-WT-1</strain>
    </source>
</reference>
<comment type="caution">
    <text evidence="7">The sequence shown here is derived from an EMBL/GenBank/DDBJ whole genome shotgun (WGS) entry which is preliminary data.</text>
</comment>
<dbReference type="GO" id="GO:0043023">
    <property type="term" value="F:ribosomal large subunit binding"/>
    <property type="evidence" value="ECO:0007669"/>
    <property type="project" value="TreeGrafter"/>
</dbReference>
<evidence type="ECO:0000256" key="4">
    <source>
        <dbReference type="ARBA" id="ARBA00022917"/>
    </source>
</evidence>
<dbReference type="AlphaFoldDB" id="A0A6N7XT72"/>
<evidence type="ECO:0000259" key="6">
    <source>
        <dbReference type="Pfam" id="PF01765"/>
    </source>
</evidence>